<evidence type="ECO:0000313" key="9">
    <source>
        <dbReference type="EMBL" id="RRJ62659.1"/>
    </source>
</evidence>
<dbReference type="Proteomes" id="UP000267017">
    <property type="component" value="Unassembled WGS sequence"/>
</dbReference>
<feature type="domain" description="ABC transmembrane type-1" evidence="8">
    <location>
        <begin position="69"/>
        <end position="259"/>
    </location>
</feature>
<reference evidence="9 10" key="1">
    <citation type="submission" date="2018-11" db="EMBL/GenBank/DDBJ databases">
        <title>Genome sequencing of Paenibacillus sp. KCOM 3021 (= ChDC PVNT-B20).</title>
        <authorList>
            <person name="Kook J.-K."/>
            <person name="Park S.-N."/>
            <person name="Lim Y.K."/>
        </authorList>
    </citation>
    <scope>NUCLEOTIDE SEQUENCE [LARGE SCALE GENOMIC DNA]</scope>
    <source>
        <strain evidence="9 10">KCOM 3021</strain>
    </source>
</reference>
<feature type="transmembrane region" description="Helical" evidence="7">
    <location>
        <begin position="7"/>
        <end position="28"/>
    </location>
</feature>
<evidence type="ECO:0000256" key="7">
    <source>
        <dbReference type="RuleBase" id="RU363032"/>
    </source>
</evidence>
<dbReference type="EMBL" id="RRCN01000001">
    <property type="protein sequence ID" value="RRJ62659.1"/>
    <property type="molecule type" value="Genomic_DNA"/>
</dbReference>
<feature type="transmembrane region" description="Helical" evidence="7">
    <location>
        <begin position="140"/>
        <end position="164"/>
    </location>
</feature>
<keyword evidence="6 7" id="KW-0472">Membrane</keyword>
<evidence type="ECO:0000256" key="1">
    <source>
        <dbReference type="ARBA" id="ARBA00004651"/>
    </source>
</evidence>
<evidence type="ECO:0000256" key="4">
    <source>
        <dbReference type="ARBA" id="ARBA00022692"/>
    </source>
</evidence>
<evidence type="ECO:0000256" key="2">
    <source>
        <dbReference type="ARBA" id="ARBA00022448"/>
    </source>
</evidence>
<evidence type="ECO:0000259" key="8">
    <source>
        <dbReference type="PROSITE" id="PS50928"/>
    </source>
</evidence>
<dbReference type="Gene3D" id="1.10.3720.10">
    <property type="entry name" value="MetI-like"/>
    <property type="match status" value="1"/>
</dbReference>
<dbReference type="InterPro" id="IPR035906">
    <property type="entry name" value="MetI-like_sf"/>
</dbReference>
<dbReference type="CDD" id="cd06261">
    <property type="entry name" value="TM_PBP2"/>
    <property type="match status" value="1"/>
</dbReference>
<evidence type="ECO:0000313" key="10">
    <source>
        <dbReference type="Proteomes" id="UP000267017"/>
    </source>
</evidence>
<accession>A0A3P3TZ69</accession>
<sequence length="274" mass="30261">MKTVKNTLLRIVCLGIALFSVFPILWAIGTSFKSYIQTQMYPPIWVPDQLRWSNYAKLFDGAGSILPSLLNSLIIAVLTTVFVMLLAIPAAYSLARFKTERTQKIQFWIISLRMMPPVAAMIPLYILFSRLGLTNTIWGMVIVYTMVNATFAVWLLAVFFEGVPREVEEAAMIDGLSYFGSMIRILLPLAANGVLVIAAFVFIFSWNELAFALVLTGQGSQTLPVVLSGYASDVSVQYQTMAATQIVQIIPVAVLTFLIQRNILTGLSFGAVKG</sequence>
<evidence type="ECO:0000256" key="6">
    <source>
        <dbReference type="ARBA" id="ARBA00023136"/>
    </source>
</evidence>
<gene>
    <name evidence="9" type="ORF">EHV15_06670</name>
</gene>
<dbReference type="AlphaFoldDB" id="A0A3P3TZ69"/>
<feature type="transmembrane region" description="Helical" evidence="7">
    <location>
        <begin position="185"/>
        <end position="206"/>
    </location>
</feature>
<feature type="transmembrane region" description="Helical" evidence="7">
    <location>
        <begin position="238"/>
        <end position="259"/>
    </location>
</feature>
<proteinExistence type="inferred from homology"/>
<organism evidence="9 10">
    <name type="scientific">Paenibacillus oralis</name>
    <dbReference type="NCBI Taxonomy" id="2490856"/>
    <lineage>
        <taxon>Bacteria</taxon>
        <taxon>Bacillati</taxon>
        <taxon>Bacillota</taxon>
        <taxon>Bacilli</taxon>
        <taxon>Bacillales</taxon>
        <taxon>Paenibacillaceae</taxon>
        <taxon>Paenibacillus</taxon>
    </lineage>
</organism>
<dbReference type="PANTHER" id="PTHR32243">
    <property type="entry name" value="MALTOSE TRANSPORT SYSTEM PERMEASE-RELATED"/>
    <property type="match status" value="1"/>
</dbReference>
<comment type="similarity">
    <text evidence="7">Belongs to the binding-protein-dependent transport system permease family.</text>
</comment>
<name>A0A3P3TZ69_9BACL</name>
<dbReference type="InterPro" id="IPR000515">
    <property type="entry name" value="MetI-like"/>
</dbReference>
<keyword evidence="10" id="KW-1185">Reference proteome</keyword>
<comment type="subcellular location">
    <subcellularLocation>
        <location evidence="1 7">Cell membrane</location>
        <topology evidence="1 7">Multi-pass membrane protein</topology>
    </subcellularLocation>
</comment>
<feature type="transmembrane region" description="Helical" evidence="7">
    <location>
        <begin position="73"/>
        <end position="95"/>
    </location>
</feature>
<dbReference type="GO" id="GO:0005886">
    <property type="term" value="C:plasma membrane"/>
    <property type="evidence" value="ECO:0007669"/>
    <property type="project" value="UniProtKB-SubCell"/>
</dbReference>
<protein>
    <submittedName>
        <fullName evidence="9">Carbohydrate ABC transporter permease</fullName>
    </submittedName>
</protein>
<evidence type="ECO:0000256" key="3">
    <source>
        <dbReference type="ARBA" id="ARBA00022475"/>
    </source>
</evidence>
<comment type="caution">
    <text evidence="9">The sequence shown here is derived from an EMBL/GenBank/DDBJ whole genome shotgun (WGS) entry which is preliminary data.</text>
</comment>
<dbReference type="OrthoDB" id="9810086at2"/>
<dbReference type="SUPFAM" id="SSF161098">
    <property type="entry name" value="MetI-like"/>
    <property type="match status" value="1"/>
</dbReference>
<dbReference type="Pfam" id="PF00528">
    <property type="entry name" value="BPD_transp_1"/>
    <property type="match status" value="1"/>
</dbReference>
<dbReference type="InterPro" id="IPR050901">
    <property type="entry name" value="BP-dep_ABC_trans_perm"/>
</dbReference>
<dbReference type="PROSITE" id="PS50928">
    <property type="entry name" value="ABC_TM1"/>
    <property type="match status" value="1"/>
</dbReference>
<dbReference type="RefSeq" id="WP_128630545.1">
    <property type="nucleotide sequence ID" value="NZ_RRCN01000001.1"/>
</dbReference>
<keyword evidence="5 7" id="KW-1133">Transmembrane helix</keyword>
<dbReference type="PANTHER" id="PTHR32243:SF52">
    <property type="entry name" value="ABC TRANSPORTER PERMEASE PROTEIN"/>
    <property type="match status" value="1"/>
</dbReference>
<evidence type="ECO:0000256" key="5">
    <source>
        <dbReference type="ARBA" id="ARBA00022989"/>
    </source>
</evidence>
<keyword evidence="4 7" id="KW-0812">Transmembrane</keyword>
<dbReference type="GO" id="GO:0055085">
    <property type="term" value="P:transmembrane transport"/>
    <property type="evidence" value="ECO:0007669"/>
    <property type="project" value="InterPro"/>
</dbReference>
<feature type="transmembrane region" description="Helical" evidence="7">
    <location>
        <begin position="107"/>
        <end position="128"/>
    </location>
</feature>
<keyword evidence="3" id="KW-1003">Cell membrane</keyword>
<keyword evidence="2 7" id="KW-0813">Transport</keyword>